<dbReference type="EMBL" id="JAJTJA010000013">
    <property type="protein sequence ID" value="KAH8690906.1"/>
    <property type="molecule type" value="Genomic_DNA"/>
</dbReference>
<evidence type="ECO:0000256" key="1">
    <source>
        <dbReference type="ARBA" id="ARBA00004141"/>
    </source>
</evidence>
<evidence type="ECO:0000256" key="4">
    <source>
        <dbReference type="ARBA" id="ARBA00023136"/>
    </source>
</evidence>
<dbReference type="Proteomes" id="UP001201262">
    <property type="component" value="Unassembled WGS sequence"/>
</dbReference>
<dbReference type="GO" id="GO:0016020">
    <property type="term" value="C:membrane"/>
    <property type="evidence" value="ECO:0007669"/>
    <property type="project" value="UniProtKB-SubCell"/>
</dbReference>
<feature type="domain" description="MARVEL" evidence="6">
    <location>
        <begin position="13"/>
        <end position="153"/>
    </location>
</feature>
<name>A0AAD4PTK1_9EURO</name>
<keyword evidence="2 5" id="KW-0812">Transmembrane</keyword>
<evidence type="ECO:0000259" key="6">
    <source>
        <dbReference type="Pfam" id="PF01284"/>
    </source>
</evidence>
<evidence type="ECO:0000256" key="2">
    <source>
        <dbReference type="ARBA" id="ARBA00022692"/>
    </source>
</evidence>
<keyword evidence="8" id="KW-1185">Reference proteome</keyword>
<feature type="transmembrane region" description="Helical" evidence="5">
    <location>
        <begin position="98"/>
        <end position="116"/>
    </location>
</feature>
<dbReference type="AlphaFoldDB" id="A0AAD4PTK1"/>
<dbReference type="InterPro" id="IPR008253">
    <property type="entry name" value="Marvel"/>
</dbReference>
<evidence type="ECO:0000256" key="5">
    <source>
        <dbReference type="SAM" id="Phobius"/>
    </source>
</evidence>
<keyword evidence="4 5" id="KW-0472">Membrane</keyword>
<reference evidence="7" key="1">
    <citation type="submission" date="2021-12" db="EMBL/GenBank/DDBJ databases">
        <title>Convergent genome expansion in fungi linked to evolution of root-endophyte symbiosis.</title>
        <authorList>
            <consortium name="DOE Joint Genome Institute"/>
            <person name="Ke Y.-H."/>
            <person name="Bonito G."/>
            <person name="Liao H.-L."/>
            <person name="Looney B."/>
            <person name="Rojas-Flechas A."/>
            <person name="Nash J."/>
            <person name="Hameed K."/>
            <person name="Schadt C."/>
            <person name="Martin F."/>
            <person name="Crous P.W."/>
            <person name="Miettinen O."/>
            <person name="Magnuson J.K."/>
            <person name="Labbe J."/>
            <person name="Jacobson D."/>
            <person name="Doktycz M.J."/>
            <person name="Veneault-Fourrey C."/>
            <person name="Kuo A."/>
            <person name="Mondo S."/>
            <person name="Calhoun S."/>
            <person name="Riley R."/>
            <person name="Ohm R."/>
            <person name="LaButti K."/>
            <person name="Andreopoulos B."/>
            <person name="Pangilinan J."/>
            <person name="Nolan M."/>
            <person name="Tritt A."/>
            <person name="Clum A."/>
            <person name="Lipzen A."/>
            <person name="Daum C."/>
            <person name="Barry K."/>
            <person name="Grigoriev I.V."/>
            <person name="Vilgalys R."/>
        </authorList>
    </citation>
    <scope>NUCLEOTIDE SEQUENCE</scope>
    <source>
        <strain evidence="7">PMI_201</strain>
    </source>
</reference>
<feature type="transmembrane region" description="Helical" evidence="5">
    <location>
        <begin position="65"/>
        <end position="86"/>
    </location>
</feature>
<evidence type="ECO:0000313" key="7">
    <source>
        <dbReference type="EMBL" id="KAH8690906.1"/>
    </source>
</evidence>
<comment type="caution">
    <text evidence="7">The sequence shown here is derived from an EMBL/GenBank/DDBJ whole genome shotgun (WGS) entry which is preliminary data.</text>
</comment>
<dbReference type="RefSeq" id="XP_046067102.1">
    <property type="nucleotide sequence ID" value="XM_046218722.1"/>
</dbReference>
<sequence length="211" mass="22993">MRTLSIVILSLLTTGLVFALIEIGLVGYGIHVLTGSYEVPVYCDSFSYDVCYESVKGKSPDVTSLLMFCAVWTTLVSGAALGYPLYLHQNNGHHHNSWLAPTLIIVYFLTWVFWLAGFADLAYLIGTYGTPIMNAVLAFAVLSWILFMALFIFSFLAIFDVMEGEWPGYLVLKSRSSTAAPTIAPAEATTAPVDTGVAGEPKYETGHELTA</sequence>
<evidence type="ECO:0000256" key="3">
    <source>
        <dbReference type="ARBA" id="ARBA00022989"/>
    </source>
</evidence>
<keyword evidence="3 5" id="KW-1133">Transmembrane helix</keyword>
<proteinExistence type="predicted"/>
<gene>
    <name evidence="7" type="ORF">BGW36DRAFT_401230</name>
</gene>
<feature type="transmembrane region" description="Helical" evidence="5">
    <location>
        <begin position="136"/>
        <end position="159"/>
    </location>
</feature>
<organism evidence="7 8">
    <name type="scientific">Talaromyces proteolyticus</name>
    <dbReference type="NCBI Taxonomy" id="1131652"/>
    <lineage>
        <taxon>Eukaryota</taxon>
        <taxon>Fungi</taxon>
        <taxon>Dikarya</taxon>
        <taxon>Ascomycota</taxon>
        <taxon>Pezizomycotina</taxon>
        <taxon>Eurotiomycetes</taxon>
        <taxon>Eurotiomycetidae</taxon>
        <taxon>Eurotiales</taxon>
        <taxon>Trichocomaceae</taxon>
        <taxon>Talaromyces</taxon>
        <taxon>Talaromyces sect. Bacilispori</taxon>
    </lineage>
</organism>
<dbReference type="GeneID" id="70249009"/>
<evidence type="ECO:0000313" key="8">
    <source>
        <dbReference type="Proteomes" id="UP001201262"/>
    </source>
</evidence>
<protein>
    <submittedName>
        <fullName evidence="7">Integral membrane protein</fullName>
    </submittedName>
</protein>
<dbReference type="Pfam" id="PF01284">
    <property type="entry name" value="MARVEL"/>
    <property type="match status" value="1"/>
</dbReference>
<accession>A0AAD4PTK1</accession>
<comment type="subcellular location">
    <subcellularLocation>
        <location evidence="1">Membrane</location>
        <topology evidence="1">Multi-pass membrane protein</topology>
    </subcellularLocation>
</comment>